<dbReference type="PROSITE" id="PS50850">
    <property type="entry name" value="MFS"/>
    <property type="match status" value="1"/>
</dbReference>
<dbReference type="CDD" id="cd17393">
    <property type="entry name" value="MFS_MosC_like"/>
    <property type="match status" value="1"/>
</dbReference>
<evidence type="ECO:0000256" key="5">
    <source>
        <dbReference type="SAM" id="Phobius"/>
    </source>
</evidence>
<comment type="subcellular location">
    <subcellularLocation>
        <location evidence="1">Membrane</location>
        <topology evidence="1">Multi-pass membrane protein</topology>
    </subcellularLocation>
</comment>
<evidence type="ECO:0000313" key="7">
    <source>
        <dbReference type="EMBL" id="RKE55921.1"/>
    </source>
</evidence>
<feature type="transmembrane region" description="Helical" evidence="5">
    <location>
        <begin position="358"/>
        <end position="379"/>
    </location>
</feature>
<feature type="transmembrane region" description="Helical" evidence="5">
    <location>
        <begin position="299"/>
        <end position="320"/>
    </location>
</feature>
<dbReference type="PANTHER" id="PTHR23514">
    <property type="entry name" value="BYPASS OF STOP CODON PROTEIN 6"/>
    <property type="match status" value="1"/>
</dbReference>
<evidence type="ECO:0000313" key="8">
    <source>
        <dbReference type="Proteomes" id="UP000286246"/>
    </source>
</evidence>
<dbReference type="EMBL" id="RAPY01000001">
    <property type="protein sequence ID" value="RKE55921.1"/>
    <property type="molecule type" value="Genomic_DNA"/>
</dbReference>
<feature type="transmembrane region" description="Helical" evidence="5">
    <location>
        <begin position="36"/>
        <end position="55"/>
    </location>
</feature>
<dbReference type="InterPro" id="IPR051788">
    <property type="entry name" value="MFS_Transporter"/>
</dbReference>
<evidence type="ECO:0000256" key="4">
    <source>
        <dbReference type="ARBA" id="ARBA00023136"/>
    </source>
</evidence>
<dbReference type="Proteomes" id="UP000286246">
    <property type="component" value="Unassembled WGS sequence"/>
</dbReference>
<feature type="transmembrane region" description="Helical" evidence="5">
    <location>
        <begin position="385"/>
        <end position="403"/>
    </location>
</feature>
<dbReference type="PANTHER" id="PTHR23514:SF13">
    <property type="entry name" value="INNER MEMBRANE PROTEIN YBJJ"/>
    <property type="match status" value="1"/>
</dbReference>
<proteinExistence type="predicted"/>
<protein>
    <submittedName>
        <fullName evidence="7">Fucose permease</fullName>
    </submittedName>
</protein>
<dbReference type="GO" id="GO:0016020">
    <property type="term" value="C:membrane"/>
    <property type="evidence" value="ECO:0007669"/>
    <property type="project" value="UniProtKB-SubCell"/>
</dbReference>
<feature type="transmembrane region" description="Helical" evidence="5">
    <location>
        <begin position="269"/>
        <end position="287"/>
    </location>
</feature>
<dbReference type="Gene3D" id="1.20.1250.20">
    <property type="entry name" value="MFS general substrate transporter like domains"/>
    <property type="match status" value="1"/>
</dbReference>
<dbReference type="Pfam" id="PF07690">
    <property type="entry name" value="MFS_1"/>
    <property type="match status" value="1"/>
</dbReference>
<keyword evidence="3 5" id="KW-1133">Transmembrane helix</keyword>
<sequence>MFSLPSSSTFASKSIHAVVTFTMNDQKQAFQRQNRIRIAISLFFFSHGLILSSWASRIPVIKTNLGISDAELGTLLLLMPVGQVSTMPLSARLINHFGSKNAVKYSFLLYPIILVIIGTATSYIQLAIALYFFGVVGNLSNIAVNTQGVELENILKKPMMSSFHGTWSISGFIGALIGFLLLNLNQTPLIHFSVIFLLVVSIWIFNINFLLHVIPVKGVRKDRRSIFRYLDKTLIRLGLIGFSSMAIEGAMFDWSGVYFQDIVKAPEQLIILGYTSFVLMMATGRFLGDWLITKMGRKCLIQVCGILMSTGLIMSVFYPTVVLCTIAFMVIGLGSSCSVPTVYGVAGKHKAISAGNSLTLISTIAFLGFLMGPPMIGFISDLFDLRYSYLLLSVFGIVMIFMAGRMDILDKEKAPIE</sequence>
<accession>A0A420BGR2</accession>
<dbReference type="InterPro" id="IPR011701">
    <property type="entry name" value="MFS"/>
</dbReference>
<feature type="transmembrane region" description="Helical" evidence="5">
    <location>
        <begin position="165"/>
        <end position="184"/>
    </location>
</feature>
<keyword evidence="2 5" id="KW-0812">Transmembrane</keyword>
<dbReference type="GO" id="GO:0022857">
    <property type="term" value="F:transmembrane transporter activity"/>
    <property type="evidence" value="ECO:0007669"/>
    <property type="project" value="InterPro"/>
</dbReference>
<feature type="domain" description="Major facilitator superfamily (MFS) profile" evidence="6">
    <location>
        <begin position="36"/>
        <end position="411"/>
    </location>
</feature>
<evidence type="ECO:0000256" key="3">
    <source>
        <dbReference type="ARBA" id="ARBA00022989"/>
    </source>
</evidence>
<evidence type="ECO:0000256" key="2">
    <source>
        <dbReference type="ARBA" id="ARBA00022692"/>
    </source>
</evidence>
<dbReference type="AlphaFoldDB" id="A0A420BGR2"/>
<keyword evidence="4 5" id="KW-0472">Membrane</keyword>
<feature type="transmembrane region" description="Helical" evidence="5">
    <location>
        <begin position="326"/>
        <end position="346"/>
    </location>
</feature>
<comment type="caution">
    <text evidence="7">The sequence shown here is derived from an EMBL/GenBank/DDBJ whole genome shotgun (WGS) entry which is preliminary data.</text>
</comment>
<feature type="transmembrane region" description="Helical" evidence="5">
    <location>
        <begin position="234"/>
        <end position="257"/>
    </location>
</feature>
<name>A0A420BGR2_SPHD1</name>
<gene>
    <name evidence="7" type="ORF">DFQ12_0763</name>
</gene>
<reference evidence="7 8" key="1">
    <citation type="submission" date="2018-09" db="EMBL/GenBank/DDBJ databases">
        <title>Genomic Encyclopedia of Type Strains, Phase III (KMG-III): the genomes of soil and plant-associated and newly described type strains.</title>
        <authorList>
            <person name="Whitman W."/>
        </authorList>
    </citation>
    <scope>NUCLEOTIDE SEQUENCE [LARGE SCALE GENOMIC DNA]</scope>
    <source>
        <strain evidence="7 8">CECT 7938</strain>
    </source>
</reference>
<evidence type="ECO:0000259" key="6">
    <source>
        <dbReference type="PROSITE" id="PS50850"/>
    </source>
</evidence>
<keyword evidence="8" id="KW-1185">Reference proteome</keyword>
<dbReference type="SUPFAM" id="SSF103473">
    <property type="entry name" value="MFS general substrate transporter"/>
    <property type="match status" value="1"/>
</dbReference>
<organism evidence="7 8">
    <name type="scientific">Sphingobacterium detergens</name>
    <dbReference type="NCBI Taxonomy" id="1145106"/>
    <lineage>
        <taxon>Bacteria</taxon>
        <taxon>Pseudomonadati</taxon>
        <taxon>Bacteroidota</taxon>
        <taxon>Sphingobacteriia</taxon>
        <taxon>Sphingobacteriales</taxon>
        <taxon>Sphingobacteriaceae</taxon>
        <taxon>Sphingobacterium</taxon>
    </lineage>
</organism>
<dbReference type="InterPro" id="IPR020846">
    <property type="entry name" value="MFS_dom"/>
</dbReference>
<evidence type="ECO:0000256" key="1">
    <source>
        <dbReference type="ARBA" id="ARBA00004141"/>
    </source>
</evidence>
<feature type="transmembrane region" description="Helical" evidence="5">
    <location>
        <begin position="190"/>
        <end position="214"/>
    </location>
</feature>
<dbReference type="InterPro" id="IPR036259">
    <property type="entry name" value="MFS_trans_sf"/>
</dbReference>